<dbReference type="EMBL" id="JAPNKE010000002">
    <property type="protein sequence ID" value="MCY1008553.1"/>
    <property type="molecule type" value="Genomic_DNA"/>
</dbReference>
<organism evidence="2 3">
    <name type="scientific">Nannocystis pusilla</name>
    <dbReference type="NCBI Taxonomy" id="889268"/>
    <lineage>
        <taxon>Bacteria</taxon>
        <taxon>Pseudomonadati</taxon>
        <taxon>Myxococcota</taxon>
        <taxon>Polyangia</taxon>
        <taxon>Nannocystales</taxon>
        <taxon>Nannocystaceae</taxon>
        <taxon>Nannocystis</taxon>
    </lineage>
</organism>
<evidence type="ECO:0000313" key="2">
    <source>
        <dbReference type="EMBL" id="MCY1008553.1"/>
    </source>
</evidence>
<dbReference type="AlphaFoldDB" id="A0A9X3EZJ7"/>
<dbReference type="EMBL" id="JAPNKE010000001">
    <property type="protein sequence ID" value="MCY1004027.1"/>
    <property type="molecule type" value="Genomic_DNA"/>
</dbReference>
<dbReference type="Gene3D" id="1.10.10.60">
    <property type="entry name" value="Homeodomain-like"/>
    <property type="match status" value="1"/>
</dbReference>
<evidence type="ECO:0000313" key="3">
    <source>
        <dbReference type="Proteomes" id="UP001150924"/>
    </source>
</evidence>
<gene>
    <name evidence="1" type="ORF">OV079_00270</name>
    <name evidence="2" type="ORF">OV079_23930</name>
</gene>
<protein>
    <recommendedName>
        <fullName evidence="4">DNA binding HTH domain-containing protein</fullName>
    </recommendedName>
</protein>
<evidence type="ECO:0000313" key="1">
    <source>
        <dbReference type="EMBL" id="MCY1004027.1"/>
    </source>
</evidence>
<sequence length="70" mass="7720">MKIELDSYNLLVAERTLVELALHSAGNIVGAAKLLGTTRHGVKRRIIKHNIRWVRSSLQDRSSGAGDAVR</sequence>
<accession>A0A9X3EZJ7</accession>
<name>A0A9X3EZJ7_9BACT</name>
<dbReference type="Proteomes" id="UP001150924">
    <property type="component" value="Unassembled WGS sequence"/>
</dbReference>
<keyword evidence="3" id="KW-1185">Reference proteome</keyword>
<reference evidence="2" key="1">
    <citation type="submission" date="2022-11" db="EMBL/GenBank/DDBJ databases">
        <title>Minimal conservation of predation-associated metabolite biosynthetic gene clusters underscores biosynthetic potential of Myxococcota including descriptions for ten novel species: Archangium lansinium sp. nov., Myxococcus landrumus sp. nov., Nannocystis bai.</title>
        <authorList>
            <person name="Ahearne A."/>
            <person name="Stevens C."/>
            <person name="Phillips K."/>
        </authorList>
    </citation>
    <scope>NUCLEOTIDE SEQUENCE</scope>
    <source>
        <strain evidence="2">Na p29</strain>
    </source>
</reference>
<evidence type="ECO:0008006" key="4">
    <source>
        <dbReference type="Google" id="ProtNLM"/>
    </source>
</evidence>
<comment type="caution">
    <text evidence="2">The sequence shown here is derived from an EMBL/GenBank/DDBJ whole genome shotgun (WGS) entry which is preliminary data.</text>
</comment>
<proteinExistence type="predicted"/>
<dbReference type="RefSeq" id="WP_267765549.1">
    <property type="nucleotide sequence ID" value="NZ_JAPNKE010000001.1"/>
</dbReference>